<dbReference type="Proteomes" id="UP001189915">
    <property type="component" value="Unassembled WGS sequence"/>
</dbReference>
<comment type="caution">
    <text evidence="1">The sequence shown here is derived from an EMBL/GenBank/DDBJ whole genome shotgun (WGS) entry which is preliminary data.</text>
</comment>
<sequence>MLVILALAGDAIVDGMRQCLSRGAVDLSFVGGEAAPAYLRRSFQL</sequence>
<accession>A0AAD2AXY3</accession>
<organism evidence="1 2">
    <name type="scientific">Ralstonia wenshanensis</name>
    <dbReference type="NCBI Taxonomy" id="2842456"/>
    <lineage>
        <taxon>Bacteria</taxon>
        <taxon>Pseudomonadati</taxon>
        <taxon>Pseudomonadota</taxon>
        <taxon>Betaproteobacteria</taxon>
        <taxon>Burkholderiales</taxon>
        <taxon>Burkholderiaceae</taxon>
        <taxon>Ralstonia</taxon>
    </lineage>
</organism>
<name>A0AAD2AXY3_9RALS</name>
<evidence type="ECO:0000313" key="1">
    <source>
        <dbReference type="EMBL" id="CAJ0694775.1"/>
    </source>
</evidence>
<protein>
    <submittedName>
        <fullName evidence="1">Uncharacterized protein</fullName>
    </submittedName>
</protein>
<reference evidence="1 2" key="1">
    <citation type="submission" date="2023-07" db="EMBL/GenBank/DDBJ databases">
        <authorList>
            <person name="Peeters C."/>
        </authorList>
    </citation>
    <scope>NUCLEOTIDE SEQUENCE [LARGE SCALE GENOMIC DNA]</scope>
    <source>
        <strain evidence="1 2">LMG 18091</strain>
    </source>
</reference>
<dbReference type="AlphaFoldDB" id="A0AAD2AXY3"/>
<gene>
    <name evidence="1" type="ORF">LMG18091_02005</name>
</gene>
<evidence type="ECO:0000313" key="2">
    <source>
        <dbReference type="Proteomes" id="UP001189915"/>
    </source>
</evidence>
<proteinExistence type="predicted"/>
<keyword evidence="2" id="KW-1185">Reference proteome</keyword>
<dbReference type="EMBL" id="CATWAF010000002">
    <property type="protein sequence ID" value="CAJ0694775.1"/>
    <property type="molecule type" value="Genomic_DNA"/>
</dbReference>